<keyword evidence="1" id="KW-1133">Transmembrane helix</keyword>
<dbReference type="RefSeq" id="WP_256394778.1">
    <property type="nucleotide sequence ID" value="NZ_JANHDJ010000001.1"/>
</dbReference>
<evidence type="ECO:0000256" key="1">
    <source>
        <dbReference type="SAM" id="Phobius"/>
    </source>
</evidence>
<comment type="caution">
    <text evidence="2">The sequence shown here is derived from an EMBL/GenBank/DDBJ whole genome shotgun (WGS) entry which is preliminary data.</text>
</comment>
<keyword evidence="3" id="KW-1185">Reference proteome</keyword>
<dbReference type="EMBL" id="JBHUDM010000001">
    <property type="protein sequence ID" value="MFD1641091.1"/>
    <property type="molecule type" value="Genomic_DNA"/>
</dbReference>
<keyword evidence="1" id="KW-0472">Membrane</keyword>
<evidence type="ECO:0000313" key="2">
    <source>
        <dbReference type="EMBL" id="MFD1641091.1"/>
    </source>
</evidence>
<name>A0ABD6D4D1_9EURY</name>
<dbReference type="Proteomes" id="UP001597052">
    <property type="component" value="Unassembled WGS sequence"/>
</dbReference>
<accession>A0ABD6D4D1</accession>
<dbReference type="InterPro" id="IPR055712">
    <property type="entry name" value="DUF7288"/>
</dbReference>
<protein>
    <submittedName>
        <fullName evidence="2">Uncharacterized protein</fullName>
    </submittedName>
</protein>
<reference evidence="2 3" key="1">
    <citation type="journal article" date="2019" name="Int. J. Syst. Evol. Microbiol.">
        <title>The Global Catalogue of Microorganisms (GCM) 10K type strain sequencing project: providing services to taxonomists for standard genome sequencing and annotation.</title>
        <authorList>
            <consortium name="The Broad Institute Genomics Platform"/>
            <consortium name="The Broad Institute Genome Sequencing Center for Infectious Disease"/>
            <person name="Wu L."/>
            <person name="Ma J."/>
        </authorList>
    </citation>
    <scope>NUCLEOTIDE SEQUENCE [LARGE SCALE GENOMIC DNA]</scope>
    <source>
        <strain evidence="2 3">CGMCC 1.10593</strain>
    </source>
</reference>
<proteinExistence type="predicted"/>
<gene>
    <name evidence="2" type="ORF">ACFSBW_04275</name>
</gene>
<sequence length="209" mass="22606">MNRKHETVDTDRGQAHTVEAFIAALLLVSGLLFAMQATAVTPLSASTSNQHIENQQRALTGDLLSTAAEDGSLQEAILYWNASRGAFQDSPESGYYTDSGSQNAFLSRLNDTLAERRIAYNVRLRVHNTTGTPSRRTVSMVEMGRPSDNAVTASRTVTLADSATLTGSDPQSLSAVASDSDASFYAPDADPGSELLYNRVEVRVTTWRM</sequence>
<dbReference type="Pfam" id="PF23959">
    <property type="entry name" value="DUF7288"/>
    <property type="match status" value="1"/>
</dbReference>
<keyword evidence="1" id="KW-0812">Transmembrane</keyword>
<feature type="transmembrane region" description="Helical" evidence="1">
    <location>
        <begin position="20"/>
        <end position="40"/>
    </location>
</feature>
<evidence type="ECO:0000313" key="3">
    <source>
        <dbReference type="Proteomes" id="UP001597052"/>
    </source>
</evidence>
<organism evidence="2 3">
    <name type="scientific">Halohasta litorea</name>
    <dbReference type="NCBI Taxonomy" id="869891"/>
    <lineage>
        <taxon>Archaea</taxon>
        <taxon>Methanobacteriati</taxon>
        <taxon>Methanobacteriota</taxon>
        <taxon>Stenosarchaea group</taxon>
        <taxon>Halobacteria</taxon>
        <taxon>Halobacteriales</taxon>
        <taxon>Haloferacaceae</taxon>
        <taxon>Halohasta</taxon>
    </lineage>
</organism>
<dbReference type="AlphaFoldDB" id="A0ABD6D4D1"/>